<organism evidence="1 2">
    <name type="scientific">Caerostris darwini</name>
    <dbReference type="NCBI Taxonomy" id="1538125"/>
    <lineage>
        <taxon>Eukaryota</taxon>
        <taxon>Metazoa</taxon>
        <taxon>Ecdysozoa</taxon>
        <taxon>Arthropoda</taxon>
        <taxon>Chelicerata</taxon>
        <taxon>Arachnida</taxon>
        <taxon>Araneae</taxon>
        <taxon>Araneomorphae</taxon>
        <taxon>Entelegynae</taxon>
        <taxon>Araneoidea</taxon>
        <taxon>Araneidae</taxon>
        <taxon>Caerostris</taxon>
    </lineage>
</organism>
<evidence type="ECO:0000313" key="2">
    <source>
        <dbReference type="Proteomes" id="UP001054837"/>
    </source>
</evidence>
<evidence type="ECO:0000313" key="1">
    <source>
        <dbReference type="EMBL" id="GIY66952.1"/>
    </source>
</evidence>
<dbReference type="AlphaFoldDB" id="A0AAV4V9I9"/>
<dbReference type="Proteomes" id="UP001054837">
    <property type="component" value="Unassembled WGS sequence"/>
</dbReference>
<proteinExistence type="predicted"/>
<accession>A0AAV4V9I9</accession>
<evidence type="ECO:0008006" key="3">
    <source>
        <dbReference type="Google" id="ProtNLM"/>
    </source>
</evidence>
<comment type="caution">
    <text evidence="1">The sequence shown here is derived from an EMBL/GenBank/DDBJ whole genome shotgun (WGS) entry which is preliminary data.</text>
</comment>
<sequence length="107" mass="12635">MNHLIPIQRLSRFSQSSFGLKREPSSYHSNLQFLRFETKKEKSNGGLFSRKRVIPTPSAGSLLYRLEDEQRRRRRRKKKWALPRISLESPRVVIYAFGPVVPTPRRL</sequence>
<keyword evidence="2" id="KW-1185">Reference proteome</keyword>
<gene>
    <name evidence="1" type="ORF">CDAR_379381</name>
</gene>
<dbReference type="EMBL" id="BPLQ01012672">
    <property type="protein sequence ID" value="GIY66952.1"/>
    <property type="molecule type" value="Genomic_DNA"/>
</dbReference>
<reference evidence="1 2" key="1">
    <citation type="submission" date="2021-06" db="EMBL/GenBank/DDBJ databases">
        <title>Caerostris darwini draft genome.</title>
        <authorList>
            <person name="Kono N."/>
            <person name="Arakawa K."/>
        </authorList>
    </citation>
    <scope>NUCLEOTIDE SEQUENCE [LARGE SCALE GENOMIC DNA]</scope>
</reference>
<protein>
    <recommendedName>
        <fullName evidence="3">Ribosomal protein S18</fullName>
    </recommendedName>
</protein>
<name>A0AAV4V9I9_9ARAC</name>